<proteinExistence type="predicted"/>
<comment type="caution">
    <text evidence="2">The sequence shown here is derived from an EMBL/GenBank/DDBJ whole genome shotgun (WGS) entry which is preliminary data.</text>
</comment>
<name>A0AAD8H1C6_9APIA</name>
<gene>
    <name evidence="2" type="ORF">POM88_043609</name>
</gene>
<sequence length="108" mass="12411">MYEDGEVFIGFQVETSNLLQQLASITKKKLEVISIVGMAGLGKTTLATKLYNDPYVTSYFYVRAWVTCSQVYCKRDILLVILRFFSTLCQPLPRPMHKTHARLQMTLK</sequence>
<evidence type="ECO:0000313" key="3">
    <source>
        <dbReference type="Proteomes" id="UP001237642"/>
    </source>
</evidence>
<dbReference type="PANTHER" id="PTHR19338:SF73">
    <property type="entry name" value="DISEASE RESISTANCE PROTEIN RGA2-LIKE"/>
    <property type="match status" value="1"/>
</dbReference>
<evidence type="ECO:0000313" key="2">
    <source>
        <dbReference type="EMBL" id="KAK1359135.1"/>
    </source>
</evidence>
<dbReference type="InterPro" id="IPR027417">
    <property type="entry name" value="P-loop_NTPase"/>
</dbReference>
<dbReference type="AlphaFoldDB" id="A0AAD8H1C6"/>
<dbReference type="EMBL" id="JAUIZM010000010">
    <property type="protein sequence ID" value="KAK1359135.1"/>
    <property type="molecule type" value="Genomic_DNA"/>
</dbReference>
<dbReference type="GO" id="GO:0043531">
    <property type="term" value="F:ADP binding"/>
    <property type="evidence" value="ECO:0007669"/>
    <property type="project" value="InterPro"/>
</dbReference>
<organism evidence="2 3">
    <name type="scientific">Heracleum sosnowskyi</name>
    <dbReference type="NCBI Taxonomy" id="360622"/>
    <lineage>
        <taxon>Eukaryota</taxon>
        <taxon>Viridiplantae</taxon>
        <taxon>Streptophyta</taxon>
        <taxon>Embryophyta</taxon>
        <taxon>Tracheophyta</taxon>
        <taxon>Spermatophyta</taxon>
        <taxon>Magnoliopsida</taxon>
        <taxon>eudicotyledons</taxon>
        <taxon>Gunneridae</taxon>
        <taxon>Pentapetalae</taxon>
        <taxon>asterids</taxon>
        <taxon>campanulids</taxon>
        <taxon>Apiales</taxon>
        <taxon>Apiaceae</taxon>
        <taxon>Apioideae</taxon>
        <taxon>apioid superclade</taxon>
        <taxon>Tordylieae</taxon>
        <taxon>Tordyliinae</taxon>
        <taxon>Heracleum</taxon>
    </lineage>
</organism>
<accession>A0AAD8H1C6</accession>
<reference evidence="2" key="2">
    <citation type="submission" date="2023-05" db="EMBL/GenBank/DDBJ databases">
        <authorList>
            <person name="Schelkunov M.I."/>
        </authorList>
    </citation>
    <scope>NUCLEOTIDE SEQUENCE</scope>
    <source>
        <strain evidence="2">Hsosn_3</strain>
        <tissue evidence="2">Leaf</tissue>
    </source>
</reference>
<protein>
    <submittedName>
        <fullName evidence="2">NB-ARC domain-containing protein</fullName>
    </submittedName>
</protein>
<dbReference type="Proteomes" id="UP001237642">
    <property type="component" value="Unassembled WGS sequence"/>
</dbReference>
<evidence type="ECO:0000259" key="1">
    <source>
        <dbReference type="Pfam" id="PF00931"/>
    </source>
</evidence>
<reference evidence="2" key="1">
    <citation type="submission" date="2023-02" db="EMBL/GenBank/DDBJ databases">
        <title>Genome of toxic invasive species Heracleum sosnowskyi carries increased number of genes despite the absence of recent whole-genome duplications.</title>
        <authorList>
            <person name="Schelkunov M."/>
            <person name="Shtratnikova V."/>
            <person name="Makarenko M."/>
            <person name="Klepikova A."/>
            <person name="Omelchenko D."/>
            <person name="Novikova G."/>
            <person name="Obukhova E."/>
            <person name="Bogdanov V."/>
            <person name="Penin A."/>
            <person name="Logacheva M."/>
        </authorList>
    </citation>
    <scope>NUCLEOTIDE SEQUENCE</scope>
    <source>
        <strain evidence="2">Hsosn_3</strain>
        <tissue evidence="2">Leaf</tissue>
    </source>
</reference>
<feature type="domain" description="NB-ARC" evidence="1">
    <location>
        <begin position="18"/>
        <end position="85"/>
    </location>
</feature>
<dbReference type="InterPro" id="IPR002182">
    <property type="entry name" value="NB-ARC"/>
</dbReference>
<keyword evidence="3" id="KW-1185">Reference proteome</keyword>
<dbReference type="Pfam" id="PF00931">
    <property type="entry name" value="NB-ARC"/>
    <property type="match status" value="1"/>
</dbReference>
<dbReference type="Gene3D" id="3.40.50.300">
    <property type="entry name" value="P-loop containing nucleotide triphosphate hydrolases"/>
    <property type="match status" value="1"/>
</dbReference>
<dbReference type="PANTHER" id="PTHR19338">
    <property type="entry name" value="TRANSLOCASE OF INNER MITOCHONDRIAL MEMBRANE 13 HOMOLOG"/>
    <property type="match status" value="1"/>
</dbReference>
<dbReference type="SUPFAM" id="SSF52540">
    <property type="entry name" value="P-loop containing nucleoside triphosphate hydrolases"/>
    <property type="match status" value="1"/>
</dbReference>